<keyword evidence="3" id="KW-1185">Reference proteome</keyword>
<dbReference type="Pfam" id="PF12673">
    <property type="entry name" value="SipL"/>
    <property type="match status" value="1"/>
</dbReference>
<dbReference type="RefSeq" id="WP_152891394.1">
    <property type="nucleotide sequence ID" value="NZ_WHJC01000288.1"/>
</dbReference>
<accession>A0A6I1MMT6</accession>
<feature type="domain" description="SipL SPOCS" evidence="1">
    <location>
        <begin position="267"/>
        <end position="340"/>
    </location>
</feature>
<name>A0A6I1MMT6_9CLOT</name>
<dbReference type="OrthoDB" id="1756731at2"/>
<organism evidence="2 3">
    <name type="scientific">Clostridium tarantellae</name>
    <dbReference type="NCBI Taxonomy" id="39493"/>
    <lineage>
        <taxon>Bacteria</taxon>
        <taxon>Bacillati</taxon>
        <taxon>Bacillota</taxon>
        <taxon>Clostridia</taxon>
        <taxon>Eubacteriales</taxon>
        <taxon>Clostridiaceae</taxon>
        <taxon>Clostridium</taxon>
    </lineage>
</organism>
<sequence length="384" mass="43453">MVYNFYMKEKLNKSSQCDEDINASIVFNGLCSDEEIKELSSEYWVENSSTSELCIPKEKPFIESIYSLNGKIKILKTEVIMTPALYKNIDDNSLDISSSISNLEGNTATGRKLIIIGHLNLCTTYTSKTTDESISTLNSIIPFSSTISLPYKIPEPNGTDTLEMDFYISHCIKNLKVISFNHCCICICYNLILKAIPCTEDYSLYVKNPCEDTKNYTIEQEPVIYGLCPLKCLKNILSVNNSNNTDWQELFICKHLTIPPYKLDICQILSVNSYVNILCKKIICCPITDSNNPSIIITDKKLALEALLNFKLTYIASNNCHSIHSAHFTIPFSALIPVSNPTNITDRFKITNCIEYIYVSNLNCREIFLTTLLMLKVTNVTCRI</sequence>
<evidence type="ECO:0000259" key="1">
    <source>
        <dbReference type="Pfam" id="PF12673"/>
    </source>
</evidence>
<evidence type="ECO:0000313" key="2">
    <source>
        <dbReference type="EMBL" id="MPQ44705.1"/>
    </source>
</evidence>
<evidence type="ECO:0000313" key="3">
    <source>
        <dbReference type="Proteomes" id="UP000430345"/>
    </source>
</evidence>
<dbReference type="Proteomes" id="UP000430345">
    <property type="component" value="Unassembled WGS sequence"/>
</dbReference>
<dbReference type="AlphaFoldDB" id="A0A6I1MMT6"/>
<dbReference type="InterPro" id="IPR024300">
    <property type="entry name" value="SipL_SPOCS_dom"/>
</dbReference>
<reference evidence="2 3" key="1">
    <citation type="submission" date="2019-10" db="EMBL/GenBank/DDBJ databases">
        <title>The Genome Sequence of Clostridium tarantellae Isolated from Fish Brain.</title>
        <authorList>
            <person name="Bano L."/>
            <person name="Kiel M."/>
            <person name="Sales G."/>
            <person name="Doxey A.C."/>
            <person name="Mansfield M.J."/>
            <person name="Schiavone M."/>
            <person name="Rossetto O."/>
            <person name="Pirazzini M."/>
            <person name="Dobrindt U."/>
            <person name="Montecucco C."/>
        </authorList>
    </citation>
    <scope>NUCLEOTIDE SEQUENCE [LARGE SCALE GENOMIC DNA]</scope>
    <source>
        <strain evidence="2 3">DSM 3997</strain>
    </source>
</reference>
<gene>
    <name evidence="2" type="ORF">GBZ86_13260</name>
</gene>
<protein>
    <submittedName>
        <fullName evidence="2">DUF3794 domain-containing protein</fullName>
    </submittedName>
</protein>
<dbReference type="EMBL" id="WHJC01000288">
    <property type="protein sequence ID" value="MPQ44705.1"/>
    <property type="molecule type" value="Genomic_DNA"/>
</dbReference>
<proteinExistence type="predicted"/>
<comment type="caution">
    <text evidence="2">The sequence shown here is derived from an EMBL/GenBank/DDBJ whole genome shotgun (WGS) entry which is preliminary data.</text>
</comment>